<dbReference type="Pfam" id="PF02823">
    <property type="entry name" value="ATP-synt_DE_N"/>
    <property type="match status" value="1"/>
</dbReference>
<keyword evidence="5 8" id="KW-0472">Membrane</keyword>
<evidence type="ECO:0000256" key="4">
    <source>
        <dbReference type="ARBA" id="ARBA00023065"/>
    </source>
</evidence>
<evidence type="ECO:0000256" key="8">
    <source>
        <dbReference type="HAMAP-Rule" id="MF_00530"/>
    </source>
</evidence>
<dbReference type="GO" id="GO:0046933">
    <property type="term" value="F:proton-transporting ATP synthase activity, rotational mechanism"/>
    <property type="evidence" value="ECO:0007669"/>
    <property type="project" value="UniProtKB-UniRule"/>
</dbReference>
<dbReference type="InterPro" id="IPR036771">
    <property type="entry name" value="ATPsynth_dsu/esu_N"/>
</dbReference>
<keyword evidence="4 8" id="KW-0406">Ion transport</keyword>
<dbReference type="GO" id="GO:0005524">
    <property type="term" value="F:ATP binding"/>
    <property type="evidence" value="ECO:0007669"/>
    <property type="project" value="UniProtKB-UniRule"/>
</dbReference>
<dbReference type="GO" id="GO:0005886">
    <property type="term" value="C:plasma membrane"/>
    <property type="evidence" value="ECO:0007669"/>
    <property type="project" value="UniProtKB-SubCell"/>
</dbReference>
<keyword evidence="8" id="KW-0375">Hydrogen ion transport</keyword>
<evidence type="ECO:0000256" key="3">
    <source>
        <dbReference type="ARBA" id="ARBA00022448"/>
    </source>
</evidence>
<proteinExistence type="inferred from homology"/>
<evidence type="ECO:0000256" key="7">
    <source>
        <dbReference type="ARBA" id="ARBA00023310"/>
    </source>
</evidence>
<name>A0A921LTE8_9ACTN</name>
<dbReference type="Gene3D" id="2.60.15.10">
    <property type="entry name" value="F0F1 ATP synthase delta/epsilon subunit, N-terminal"/>
    <property type="match status" value="1"/>
</dbReference>
<dbReference type="AlphaFoldDB" id="A0A921LTE8"/>
<keyword evidence="3 8" id="KW-0813">Transport</keyword>
<evidence type="ECO:0000313" key="12">
    <source>
        <dbReference type="Proteomes" id="UP000753256"/>
    </source>
</evidence>
<dbReference type="GO" id="GO:0012505">
    <property type="term" value="C:endomembrane system"/>
    <property type="evidence" value="ECO:0007669"/>
    <property type="project" value="UniProtKB-SubCell"/>
</dbReference>
<comment type="function">
    <text evidence="8">Produces ATP from ADP in the presence of a proton gradient across the membrane.</text>
</comment>
<dbReference type="InterPro" id="IPR020546">
    <property type="entry name" value="ATP_synth_F1_dsu/esu_N"/>
</dbReference>
<evidence type="ECO:0000256" key="6">
    <source>
        <dbReference type="ARBA" id="ARBA00023196"/>
    </source>
</evidence>
<comment type="caution">
    <text evidence="11">The sequence shown here is derived from an EMBL/GenBank/DDBJ whole genome shotgun (WGS) entry which is preliminary data.</text>
</comment>
<evidence type="ECO:0000259" key="10">
    <source>
        <dbReference type="Pfam" id="PF02823"/>
    </source>
</evidence>
<evidence type="ECO:0000256" key="1">
    <source>
        <dbReference type="ARBA" id="ARBA00004184"/>
    </source>
</evidence>
<sequence>MHIRIVCPEHNAYEAEAAFVSVPASDGELGVLPRHASEIATIVPGYVRVADQAMGESDHVFAVTSGYVQIADDEVVVLAARAEDLADVNADEVREKLAGFEEQLGNLSEDDARRAYLYNEIAWCRLLLAE</sequence>
<keyword evidence="7 8" id="KW-0066">ATP synthesis</keyword>
<protein>
    <recommendedName>
        <fullName evidence="8">ATP synthase epsilon chain</fullName>
    </recommendedName>
    <alternativeName>
        <fullName evidence="8">ATP synthase F1 sector epsilon subunit</fullName>
    </alternativeName>
    <alternativeName>
        <fullName evidence="8">F-ATPase epsilon subunit</fullName>
    </alternativeName>
</protein>
<dbReference type="Proteomes" id="UP000753256">
    <property type="component" value="Unassembled WGS sequence"/>
</dbReference>
<evidence type="ECO:0000313" key="11">
    <source>
        <dbReference type="EMBL" id="HJG37324.1"/>
    </source>
</evidence>
<evidence type="ECO:0000256" key="2">
    <source>
        <dbReference type="ARBA" id="ARBA00005712"/>
    </source>
</evidence>
<dbReference type="SUPFAM" id="SSF51344">
    <property type="entry name" value="Epsilon subunit of F1F0-ATP synthase N-terminal domain"/>
    <property type="match status" value="1"/>
</dbReference>
<gene>
    <name evidence="8 11" type="primary">atpC</name>
    <name evidence="11" type="ORF">K8V70_05625</name>
</gene>
<dbReference type="GO" id="GO:0045259">
    <property type="term" value="C:proton-transporting ATP synthase complex"/>
    <property type="evidence" value="ECO:0007669"/>
    <property type="project" value="UniProtKB-KW"/>
</dbReference>
<accession>A0A921LTE8</accession>
<organism evidence="11 12">
    <name type="scientific">Enorma phocaeensis</name>
    <dbReference type="NCBI Taxonomy" id="1871019"/>
    <lineage>
        <taxon>Bacteria</taxon>
        <taxon>Bacillati</taxon>
        <taxon>Actinomycetota</taxon>
        <taxon>Coriobacteriia</taxon>
        <taxon>Coriobacteriales</taxon>
        <taxon>Coriobacteriaceae</taxon>
        <taxon>Enorma</taxon>
    </lineage>
</organism>
<feature type="domain" description="ATP synthase F1 complex delta/epsilon subunit N-terminal" evidence="10">
    <location>
        <begin position="1"/>
        <end position="82"/>
    </location>
</feature>
<dbReference type="EMBL" id="DYUZ01000023">
    <property type="protein sequence ID" value="HJG37324.1"/>
    <property type="molecule type" value="Genomic_DNA"/>
</dbReference>
<dbReference type="PANTHER" id="PTHR13822:SF10">
    <property type="entry name" value="ATP SYNTHASE EPSILON CHAIN, CHLOROPLASTIC"/>
    <property type="match status" value="1"/>
</dbReference>
<keyword evidence="8" id="KW-1003">Cell membrane</keyword>
<dbReference type="HAMAP" id="MF_00530">
    <property type="entry name" value="ATP_synth_epsil_bac"/>
    <property type="match status" value="1"/>
</dbReference>
<reference evidence="11" key="1">
    <citation type="journal article" date="2021" name="PeerJ">
        <title>Extensive microbial diversity within the chicken gut microbiome revealed by metagenomics and culture.</title>
        <authorList>
            <person name="Gilroy R."/>
            <person name="Ravi A."/>
            <person name="Getino M."/>
            <person name="Pursley I."/>
            <person name="Horton D.L."/>
            <person name="Alikhan N.F."/>
            <person name="Baker D."/>
            <person name="Gharbi K."/>
            <person name="Hall N."/>
            <person name="Watson M."/>
            <person name="Adriaenssens E.M."/>
            <person name="Foster-Nyarko E."/>
            <person name="Jarju S."/>
            <person name="Secka A."/>
            <person name="Antonio M."/>
            <person name="Oren A."/>
            <person name="Chaudhuri R.R."/>
            <person name="La Ragione R."/>
            <person name="Hildebrand F."/>
            <person name="Pallen M.J."/>
        </authorList>
    </citation>
    <scope>NUCLEOTIDE SEQUENCE</scope>
    <source>
        <strain evidence="11">ChiHjej13B12-9602</strain>
    </source>
</reference>
<comment type="subunit">
    <text evidence="8 9">F-type ATPases have 2 components, CF(1) - the catalytic core - and CF(0) - the membrane proton channel. CF(1) has five subunits: alpha(3), beta(3), gamma(1), delta(1), epsilon(1). CF(0) has three main subunits: a, b and c.</text>
</comment>
<comment type="subcellular location">
    <subcellularLocation>
        <location evidence="8">Cell membrane</location>
        <topology evidence="8">Peripheral membrane protein</topology>
    </subcellularLocation>
    <subcellularLocation>
        <location evidence="1">Endomembrane system</location>
        <topology evidence="1">Peripheral membrane protein</topology>
    </subcellularLocation>
</comment>
<keyword evidence="6 8" id="KW-0139">CF(1)</keyword>
<comment type="similarity">
    <text evidence="2 8 9">Belongs to the ATPase epsilon chain family.</text>
</comment>
<evidence type="ECO:0000256" key="5">
    <source>
        <dbReference type="ARBA" id="ARBA00023136"/>
    </source>
</evidence>
<evidence type="ECO:0000256" key="9">
    <source>
        <dbReference type="RuleBase" id="RU003656"/>
    </source>
</evidence>
<reference evidence="11" key="2">
    <citation type="submission" date="2021-09" db="EMBL/GenBank/DDBJ databases">
        <authorList>
            <person name="Gilroy R."/>
        </authorList>
    </citation>
    <scope>NUCLEOTIDE SEQUENCE</scope>
    <source>
        <strain evidence="11">ChiHjej13B12-9602</strain>
    </source>
</reference>
<dbReference type="NCBIfam" id="TIGR01216">
    <property type="entry name" value="ATP_synt_epsi"/>
    <property type="match status" value="1"/>
</dbReference>
<dbReference type="PANTHER" id="PTHR13822">
    <property type="entry name" value="ATP SYNTHASE DELTA/EPSILON CHAIN"/>
    <property type="match status" value="1"/>
</dbReference>
<dbReference type="InterPro" id="IPR001469">
    <property type="entry name" value="ATP_synth_F1_dsu/esu"/>
</dbReference>
<dbReference type="CDD" id="cd12152">
    <property type="entry name" value="F1-ATPase_delta"/>
    <property type="match status" value="1"/>
</dbReference>